<dbReference type="Pfam" id="PF01657">
    <property type="entry name" value="Stress-antifung"/>
    <property type="match status" value="2"/>
</dbReference>
<evidence type="ECO:0000256" key="2">
    <source>
        <dbReference type="ARBA" id="ARBA00022737"/>
    </source>
</evidence>
<keyword evidence="2" id="KW-0677">Repeat</keyword>
<dbReference type="Proteomes" id="UP000585474">
    <property type="component" value="Unassembled WGS sequence"/>
</dbReference>
<name>A0A7J0D8Q0_9ERIC</name>
<gene>
    <name evidence="5" type="ORF">Acr_00g0008790</name>
</gene>
<dbReference type="PANTHER" id="PTHR32099">
    <property type="entry name" value="CYSTEINE-RICH REPEAT SECRETORY PROTEIN"/>
    <property type="match status" value="1"/>
</dbReference>
<evidence type="ECO:0000256" key="3">
    <source>
        <dbReference type="SAM" id="SignalP"/>
    </source>
</evidence>
<feature type="domain" description="Gnk2-homologous" evidence="4">
    <location>
        <begin position="28"/>
        <end position="132"/>
    </location>
</feature>
<dbReference type="InterPro" id="IPR002902">
    <property type="entry name" value="GNK2"/>
</dbReference>
<feature type="chain" id="PRO_5029881524" evidence="3">
    <location>
        <begin position="25"/>
        <end position="277"/>
    </location>
</feature>
<protein>
    <submittedName>
        <fullName evidence="5">Cysteine-rich RLK (RECEPTOR-like protein kinase) 20</fullName>
    </submittedName>
</protein>
<dbReference type="FunFam" id="3.30.430.20:FF:000002">
    <property type="entry name" value="Cysteine-rich receptor-like protein kinase 10"/>
    <property type="match status" value="1"/>
</dbReference>
<keyword evidence="6" id="KW-1185">Reference proteome</keyword>
<dbReference type="PROSITE" id="PS51473">
    <property type="entry name" value="GNK2"/>
    <property type="match status" value="2"/>
</dbReference>
<keyword evidence="5" id="KW-0808">Transferase</keyword>
<proteinExistence type="predicted"/>
<feature type="signal peptide" evidence="3">
    <location>
        <begin position="1"/>
        <end position="24"/>
    </location>
</feature>
<dbReference type="Gene3D" id="3.30.430.20">
    <property type="entry name" value="Gnk2 domain, C-X8-C-X2-C motif"/>
    <property type="match status" value="2"/>
</dbReference>
<dbReference type="CDD" id="cd23509">
    <property type="entry name" value="Gnk2-like"/>
    <property type="match status" value="2"/>
</dbReference>
<evidence type="ECO:0000313" key="5">
    <source>
        <dbReference type="EMBL" id="GFS29847.1"/>
    </source>
</evidence>
<evidence type="ECO:0000259" key="4">
    <source>
        <dbReference type="PROSITE" id="PS51473"/>
    </source>
</evidence>
<dbReference type="OrthoDB" id="688481at2759"/>
<keyword evidence="1 3" id="KW-0732">Signal</keyword>
<dbReference type="FunFam" id="3.30.430.20:FF:000003">
    <property type="entry name" value="Cysteine-rich RLK (RECEPTOR-like protein kinase) 10"/>
    <property type="match status" value="1"/>
</dbReference>
<dbReference type="EMBL" id="BJWL01000102">
    <property type="protein sequence ID" value="GFS29847.1"/>
    <property type="molecule type" value="Genomic_DNA"/>
</dbReference>
<accession>A0A7J0D8Q0</accession>
<dbReference type="AlphaFoldDB" id="A0A7J0D8Q0"/>
<dbReference type="GO" id="GO:0016301">
    <property type="term" value="F:kinase activity"/>
    <property type="evidence" value="ECO:0007669"/>
    <property type="project" value="UniProtKB-KW"/>
</dbReference>
<comment type="caution">
    <text evidence="5">The sequence shown here is derived from an EMBL/GenBank/DDBJ whole genome shotgun (WGS) entry which is preliminary data.</text>
</comment>
<organism evidence="5 6">
    <name type="scientific">Actinidia rufa</name>
    <dbReference type="NCBI Taxonomy" id="165716"/>
    <lineage>
        <taxon>Eukaryota</taxon>
        <taxon>Viridiplantae</taxon>
        <taxon>Streptophyta</taxon>
        <taxon>Embryophyta</taxon>
        <taxon>Tracheophyta</taxon>
        <taxon>Spermatophyta</taxon>
        <taxon>Magnoliopsida</taxon>
        <taxon>eudicotyledons</taxon>
        <taxon>Gunneridae</taxon>
        <taxon>Pentapetalae</taxon>
        <taxon>asterids</taxon>
        <taxon>Ericales</taxon>
        <taxon>Actinidiaceae</taxon>
        <taxon>Actinidia</taxon>
    </lineage>
</organism>
<sequence length="277" mass="30517">MIPISNYFFIFKLSLLSIISETKAAERFLYVNCTNNHVTYTPDSTYAANLDALFASLSSNATNPAGFHNSTAGRGPPDVAYGLFLCRGDISPAACQRCVTFASAQVVQRCPTLKQATIWYDNCMLRYSNKSIFAAPDLTFRGILWKIQDVTNALNFQFVLERLFGDIENRASIDGLGKKFATGEANLSSFQSLYALGQCTPDLTTPECNKCLVKANSDFQSCCASYQGGRVLFPSCNVRYETYPFYNALAAPPPPVVPPPTGLYLRTLETGDSPRKY</sequence>
<dbReference type="InterPro" id="IPR038408">
    <property type="entry name" value="GNK2_sf"/>
</dbReference>
<keyword evidence="5" id="KW-0418">Kinase</keyword>
<evidence type="ECO:0000313" key="6">
    <source>
        <dbReference type="Proteomes" id="UP000585474"/>
    </source>
</evidence>
<feature type="domain" description="Gnk2-homologous" evidence="4">
    <location>
        <begin position="138"/>
        <end position="245"/>
    </location>
</feature>
<dbReference type="PANTHER" id="PTHR32099:SF42">
    <property type="entry name" value="CYSTEINE-RICH RECEPTOR-LIKE PROTEIN KINASE 9-RELATED"/>
    <property type="match status" value="1"/>
</dbReference>
<reference evidence="6" key="1">
    <citation type="submission" date="2019-07" db="EMBL/GenBank/DDBJ databases">
        <title>De Novo Assembly of kiwifruit Actinidia rufa.</title>
        <authorList>
            <person name="Sugita-Konishi S."/>
            <person name="Sato K."/>
            <person name="Mori E."/>
            <person name="Abe Y."/>
            <person name="Kisaki G."/>
            <person name="Hamano K."/>
            <person name="Suezawa K."/>
            <person name="Otani M."/>
            <person name="Fukuda T."/>
            <person name="Manabe T."/>
            <person name="Gomi K."/>
            <person name="Tabuchi M."/>
            <person name="Akimitsu K."/>
            <person name="Kataoka I."/>
        </authorList>
    </citation>
    <scope>NUCLEOTIDE SEQUENCE [LARGE SCALE GENOMIC DNA]</scope>
    <source>
        <strain evidence="6">cv. Fuchu</strain>
    </source>
</reference>
<evidence type="ECO:0000256" key="1">
    <source>
        <dbReference type="ARBA" id="ARBA00022729"/>
    </source>
</evidence>
<keyword evidence="5" id="KW-0675">Receptor</keyword>